<sequence length="610" mass="63888">MIHPATRFIAALVVAVISLAVGPEIAGAQDARASLAAELDFFDPETHRPVRPEAGTAVGLRVSLTDVTTGRAPRGLTVAGWVRSKAQGNTSCEEAAQAFRVTAQPPVGSVDLNGILLVSLNEDASVGVIDPKLNLQSSNMIAAANLDGSPLAMAVDVRSFRALFVNAEGAGISSLSLLTGALKQHFERQPPLSDVAGGNERGIWVGRVDGHIFPFDAPDALRRVGDGAVTFRKSSEPESPLLAAFADQGGLLVFDGATGRAVVDAPQFEPLGDLALLQDGSAITVPVSGRVARIAYPDAPGDSIDVPLGFKARRVVASPDGRYAIAYTPGGAAAVVIDVARAEVVQPLELTDSTLAEVTFTDDAAYLLSLDGGFAGLIDLSSVSPGRGAQIRKIDLARKSAQPRSTEGLLVPLWPSPQVLAVSPETQTGWLLHDDQAVGEMPPMDSVRLRGGVPSRVAVIDRSFRETDPGVFETVALVPGGDHELVLTTGIGGMTACLDFRVRGPVDMQQANLVTLSVDAGQGHVPAGKDVEIELAFHDSSGNPIAVDRVEFLMPSLSSSWIGRMTALRAPDGKLRGRVRFPHPGPYALQPLALPENLHLKSAVLLEVSS</sequence>
<dbReference type="InterPro" id="IPR015943">
    <property type="entry name" value="WD40/YVTN_repeat-like_dom_sf"/>
</dbReference>
<evidence type="ECO:0008006" key="3">
    <source>
        <dbReference type="Google" id="ProtNLM"/>
    </source>
</evidence>
<dbReference type="OrthoDB" id="7765923at2"/>
<keyword evidence="2" id="KW-1185">Reference proteome</keyword>
<organism evidence="1 2">
    <name type="scientific">Roseovarius pacificus</name>
    <dbReference type="NCBI Taxonomy" id="337701"/>
    <lineage>
        <taxon>Bacteria</taxon>
        <taxon>Pseudomonadati</taxon>
        <taxon>Pseudomonadota</taxon>
        <taxon>Alphaproteobacteria</taxon>
        <taxon>Rhodobacterales</taxon>
        <taxon>Roseobacteraceae</taxon>
        <taxon>Roseovarius</taxon>
    </lineage>
</organism>
<evidence type="ECO:0000313" key="2">
    <source>
        <dbReference type="Proteomes" id="UP000183974"/>
    </source>
</evidence>
<dbReference type="SUPFAM" id="SSF51004">
    <property type="entry name" value="C-terminal (heme d1) domain of cytochrome cd1-nitrite reductase"/>
    <property type="match status" value="1"/>
</dbReference>
<protein>
    <recommendedName>
        <fullName evidence="3">DNA-binding beta-propeller fold protein YncE</fullName>
    </recommendedName>
</protein>
<reference evidence="1 2" key="1">
    <citation type="submission" date="2016-11" db="EMBL/GenBank/DDBJ databases">
        <authorList>
            <person name="Jaros S."/>
            <person name="Januszkiewicz K."/>
            <person name="Wedrychowicz H."/>
        </authorList>
    </citation>
    <scope>NUCLEOTIDE SEQUENCE [LARGE SCALE GENOMIC DNA]</scope>
    <source>
        <strain evidence="1 2">DSM 29589</strain>
    </source>
</reference>
<dbReference type="Gene3D" id="2.130.10.10">
    <property type="entry name" value="YVTN repeat-like/Quinoprotein amine dehydrogenase"/>
    <property type="match status" value="1"/>
</dbReference>
<dbReference type="RefSeq" id="WP_143163248.1">
    <property type="nucleotide sequence ID" value="NZ_BMLR01000012.1"/>
</dbReference>
<dbReference type="EMBL" id="FRBR01000011">
    <property type="protein sequence ID" value="SHM19197.1"/>
    <property type="molecule type" value="Genomic_DNA"/>
</dbReference>
<dbReference type="Proteomes" id="UP000183974">
    <property type="component" value="Unassembled WGS sequence"/>
</dbReference>
<dbReference type="InterPro" id="IPR011048">
    <property type="entry name" value="Haem_d1_sf"/>
</dbReference>
<evidence type="ECO:0000313" key="1">
    <source>
        <dbReference type="EMBL" id="SHM19197.1"/>
    </source>
</evidence>
<proteinExistence type="predicted"/>
<dbReference type="AlphaFoldDB" id="A0A1M7GTA0"/>
<dbReference type="STRING" id="337701.SAMN05444398_11167"/>
<accession>A0A1M7GTA0</accession>
<name>A0A1M7GTA0_9RHOB</name>
<gene>
    <name evidence="1" type="ORF">SAMN05444398_11167</name>
</gene>